<dbReference type="RefSeq" id="WP_344063250.1">
    <property type="nucleotide sequence ID" value="NZ_BAAAPU010000007.1"/>
</dbReference>
<evidence type="ECO:0000313" key="2">
    <source>
        <dbReference type="Proteomes" id="UP001500013"/>
    </source>
</evidence>
<evidence type="ECO:0008006" key="3">
    <source>
        <dbReference type="Google" id="ProtNLM"/>
    </source>
</evidence>
<organism evidence="1 2">
    <name type="scientific">Terrabacter lapilli</name>
    <dbReference type="NCBI Taxonomy" id="436231"/>
    <lineage>
        <taxon>Bacteria</taxon>
        <taxon>Bacillati</taxon>
        <taxon>Actinomycetota</taxon>
        <taxon>Actinomycetes</taxon>
        <taxon>Micrococcales</taxon>
        <taxon>Intrasporangiaceae</taxon>
        <taxon>Terrabacter</taxon>
    </lineage>
</organism>
<sequence length="281" mass="28848">MGNGGDGPPGRRTTLRLGGILRASAGARRAASAGTAARAGLAVAAVTLSACTAAMPPGVDRTPLLASPAPVLTTIDGMTAAPEAVECVNERLDSRRSALPGPQLFPQAFPGTVSVRVIRPGRDASDPACGATLPERFSCRDATTWADPDPTEFLLTFGARQVKVVEGASAARTQSSEGGPGLGPSKRSFTYAEYALPEGDPRGAVAFERRVFDICAPAGARVVSGLEGHTATIGTQTGPADVAFLAVGGRLAQVALSGSRWAAGERDHAWEVVAQHLLQER</sequence>
<proteinExistence type="predicted"/>
<keyword evidence="2" id="KW-1185">Reference proteome</keyword>
<accession>A0ABP5DPB2</accession>
<evidence type="ECO:0000313" key="1">
    <source>
        <dbReference type="EMBL" id="GAA1984037.1"/>
    </source>
</evidence>
<dbReference type="EMBL" id="BAAAPU010000007">
    <property type="protein sequence ID" value="GAA1984037.1"/>
    <property type="molecule type" value="Genomic_DNA"/>
</dbReference>
<protein>
    <recommendedName>
        <fullName evidence="3">PknH-like protein</fullName>
    </recommendedName>
</protein>
<name>A0ABP5DPB2_9MICO</name>
<reference evidence="2" key="1">
    <citation type="journal article" date="2019" name="Int. J. Syst. Evol. Microbiol.">
        <title>The Global Catalogue of Microorganisms (GCM) 10K type strain sequencing project: providing services to taxonomists for standard genome sequencing and annotation.</title>
        <authorList>
            <consortium name="The Broad Institute Genomics Platform"/>
            <consortium name="The Broad Institute Genome Sequencing Center for Infectious Disease"/>
            <person name="Wu L."/>
            <person name="Ma J."/>
        </authorList>
    </citation>
    <scope>NUCLEOTIDE SEQUENCE [LARGE SCALE GENOMIC DNA]</scope>
    <source>
        <strain evidence="2">JCM 15628</strain>
    </source>
</reference>
<gene>
    <name evidence="1" type="ORF">GCM10009817_26830</name>
</gene>
<comment type="caution">
    <text evidence="1">The sequence shown here is derived from an EMBL/GenBank/DDBJ whole genome shotgun (WGS) entry which is preliminary data.</text>
</comment>
<dbReference type="Proteomes" id="UP001500013">
    <property type="component" value="Unassembled WGS sequence"/>
</dbReference>